<dbReference type="RefSeq" id="WP_092467226.1">
    <property type="nucleotide sequence ID" value="NZ_FNCZ01000002.1"/>
</dbReference>
<evidence type="ECO:0000259" key="3">
    <source>
        <dbReference type="Pfam" id="PF18962"/>
    </source>
</evidence>
<accession>A0A1G8BN33</accession>
<reference evidence="5" key="1">
    <citation type="submission" date="2016-10" db="EMBL/GenBank/DDBJ databases">
        <authorList>
            <person name="Varghese N."/>
            <person name="Submissions S."/>
        </authorList>
    </citation>
    <scope>NUCLEOTIDE SEQUENCE [LARGE SCALE GENOMIC DNA]</scope>
    <source>
        <strain evidence="5">DSM 15363</strain>
    </source>
</reference>
<evidence type="ECO:0000256" key="2">
    <source>
        <dbReference type="SAM" id="SignalP"/>
    </source>
</evidence>
<dbReference type="OrthoDB" id="9803752at2"/>
<dbReference type="InterPro" id="IPR026444">
    <property type="entry name" value="Secre_tail"/>
</dbReference>
<keyword evidence="1 2" id="KW-0732">Signal</keyword>
<feature type="signal peptide" evidence="2">
    <location>
        <begin position="1"/>
        <end position="19"/>
    </location>
</feature>
<feature type="chain" id="PRO_5011724270" evidence="2">
    <location>
        <begin position="20"/>
        <end position="256"/>
    </location>
</feature>
<dbReference type="STRING" id="262004.SAMN04489796_102359"/>
<organism evidence="4 5">
    <name type="scientific">Winogradskyella thalassocola</name>
    <dbReference type="NCBI Taxonomy" id="262004"/>
    <lineage>
        <taxon>Bacteria</taxon>
        <taxon>Pseudomonadati</taxon>
        <taxon>Bacteroidota</taxon>
        <taxon>Flavobacteriia</taxon>
        <taxon>Flavobacteriales</taxon>
        <taxon>Flavobacteriaceae</taxon>
        <taxon>Winogradskyella</taxon>
    </lineage>
</organism>
<evidence type="ECO:0000313" key="4">
    <source>
        <dbReference type="EMBL" id="SDH33970.1"/>
    </source>
</evidence>
<name>A0A1G8BN33_9FLAO</name>
<protein>
    <submittedName>
        <fullName evidence="4">Por secretion system C-terminal sorting domain-containing protein</fullName>
    </submittedName>
</protein>
<sequence>MKKTITLLAILIGSASLFAQNVTFRLNWNPDNSNYELYVKRDIDAAAPVTVAGTAAVTIVFPTDVSGTRTLAHTSESVSTFNPAGAAIRSPEASPDNDFYVFNSTGGASYIGVLFADVEVLWMTFTPSDGNSEARLFENATDPDSSGAGMMGVNALSDFYTITLAGAINEFAGNEVLSVPTNEITELSVYPNPATDKVNIVSNNPIDSIEVYDILGKQVQVLKGADEVNVSKLESGIYLFKIRIGNQVETRKIVVK</sequence>
<dbReference type="EMBL" id="FNCZ01000002">
    <property type="protein sequence ID" value="SDH33970.1"/>
    <property type="molecule type" value="Genomic_DNA"/>
</dbReference>
<proteinExistence type="predicted"/>
<evidence type="ECO:0000256" key="1">
    <source>
        <dbReference type="ARBA" id="ARBA00022729"/>
    </source>
</evidence>
<dbReference type="NCBIfam" id="TIGR04183">
    <property type="entry name" value="Por_Secre_tail"/>
    <property type="match status" value="1"/>
</dbReference>
<feature type="domain" description="Secretion system C-terminal sorting" evidence="3">
    <location>
        <begin position="189"/>
        <end position="255"/>
    </location>
</feature>
<dbReference type="Proteomes" id="UP000199492">
    <property type="component" value="Unassembled WGS sequence"/>
</dbReference>
<keyword evidence="5" id="KW-1185">Reference proteome</keyword>
<dbReference type="AlphaFoldDB" id="A0A1G8BN33"/>
<gene>
    <name evidence="4" type="ORF">SAMN04489796_102359</name>
</gene>
<evidence type="ECO:0000313" key="5">
    <source>
        <dbReference type="Proteomes" id="UP000199492"/>
    </source>
</evidence>
<dbReference type="Pfam" id="PF18962">
    <property type="entry name" value="Por_Secre_tail"/>
    <property type="match status" value="1"/>
</dbReference>